<dbReference type="AlphaFoldDB" id="A0A9D3Y4L2"/>
<evidence type="ECO:0000313" key="1">
    <source>
        <dbReference type="EMBL" id="KAH3693813.1"/>
    </source>
</evidence>
<accession>A0A9D3Y4L2</accession>
<comment type="caution">
    <text evidence="1">The sequence shown here is derived from an EMBL/GenBank/DDBJ whole genome shotgun (WGS) entry which is preliminary data.</text>
</comment>
<organism evidence="1 2">
    <name type="scientific">Dreissena polymorpha</name>
    <name type="common">Zebra mussel</name>
    <name type="synonym">Mytilus polymorpha</name>
    <dbReference type="NCBI Taxonomy" id="45954"/>
    <lineage>
        <taxon>Eukaryota</taxon>
        <taxon>Metazoa</taxon>
        <taxon>Spiralia</taxon>
        <taxon>Lophotrochozoa</taxon>
        <taxon>Mollusca</taxon>
        <taxon>Bivalvia</taxon>
        <taxon>Autobranchia</taxon>
        <taxon>Heteroconchia</taxon>
        <taxon>Euheterodonta</taxon>
        <taxon>Imparidentia</taxon>
        <taxon>Neoheterodontei</taxon>
        <taxon>Myida</taxon>
        <taxon>Dreissenoidea</taxon>
        <taxon>Dreissenidae</taxon>
        <taxon>Dreissena</taxon>
    </lineage>
</organism>
<keyword evidence="2" id="KW-1185">Reference proteome</keyword>
<sequence>MSESLRQSPYVRVLYPTLRVITSPSLVSDLTCHNIRLCPVPDLTFLYPTLRVITYVRYVCVLYSTLSVTTVRQRLEPDLTFHNKRIGRTSNGLDRCGMSHFSERASNGRPYARCPSPVPDLMCHNITSYVRRPYVGRPVPDLTCQTRPVHYLPCHNSTSESLSKRPVPDLTCHNSTPESCTRPNVSNGTSASLCDRLYVGYVGYVSVLTSESCIRPNVSNITSASYTRPYGSNSTSASCTRPYVSNSTSASCTRHNRPVPDRTYHNIYERPVPDLTPAPDLTCQKYAIVLYPTFRVITVSERPVPDLTYHNSTSASCICGRPSAGSCSRPNRPRPLPDLKVKTTLRVTAYVSVLFSTLRVITVFRTYVSLQYVSVLFPTLRVITVRQRLYRTRPNRPVRDLTPASDLTCQTLRQLRQRPVPDLTCQTRPVPDRTYHNIYERPVPDLTPAPDLTCQKYAIVLYPTFRVITVSERPVPDLTYHNSTSASCICGRPSAGSCSRPNRPRPLPDLKVKTTLRVTAYVSVLFSTLRVITVFRTYVSLQYVSVLFPTLRVITVRQRLYRTRPYFRIRRNSCTRPNSTKSDLTFKYPTLRVITSPVPDLTCHNSMLESSASTRPNRPNVRCHYVRDLYTIRPVPDLRQRPYVRDLYPTLRVITFVRNQGLYTFRRCKLDSGNHVFCVSDS</sequence>
<proteinExistence type="predicted"/>
<dbReference type="EMBL" id="JAIWYP010000016">
    <property type="protein sequence ID" value="KAH3693813.1"/>
    <property type="molecule type" value="Genomic_DNA"/>
</dbReference>
<evidence type="ECO:0000313" key="2">
    <source>
        <dbReference type="Proteomes" id="UP000828390"/>
    </source>
</evidence>
<protein>
    <submittedName>
        <fullName evidence="1">Uncharacterized protein</fullName>
    </submittedName>
</protein>
<reference evidence="1" key="2">
    <citation type="submission" date="2020-11" db="EMBL/GenBank/DDBJ databases">
        <authorList>
            <person name="McCartney M.A."/>
            <person name="Auch B."/>
            <person name="Kono T."/>
            <person name="Mallez S."/>
            <person name="Becker A."/>
            <person name="Gohl D.M."/>
            <person name="Silverstein K.A.T."/>
            <person name="Koren S."/>
            <person name="Bechman K.B."/>
            <person name="Herman A."/>
            <person name="Abrahante J.E."/>
            <person name="Garbe J."/>
        </authorList>
    </citation>
    <scope>NUCLEOTIDE SEQUENCE</scope>
    <source>
        <strain evidence="1">Duluth1</strain>
        <tissue evidence="1">Whole animal</tissue>
    </source>
</reference>
<dbReference type="Proteomes" id="UP000828390">
    <property type="component" value="Unassembled WGS sequence"/>
</dbReference>
<reference evidence="1" key="1">
    <citation type="journal article" date="2019" name="bioRxiv">
        <title>The Genome of the Zebra Mussel, Dreissena polymorpha: A Resource for Invasive Species Research.</title>
        <authorList>
            <person name="McCartney M.A."/>
            <person name="Auch B."/>
            <person name="Kono T."/>
            <person name="Mallez S."/>
            <person name="Zhang Y."/>
            <person name="Obille A."/>
            <person name="Becker A."/>
            <person name="Abrahante J.E."/>
            <person name="Garbe J."/>
            <person name="Badalamenti J.P."/>
            <person name="Herman A."/>
            <person name="Mangelson H."/>
            <person name="Liachko I."/>
            <person name="Sullivan S."/>
            <person name="Sone E.D."/>
            <person name="Koren S."/>
            <person name="Silverstein K.A.T."/>
            <person name="Beckman K.B."/>
            <person name="Gohl D.M."/>
        </authorList>
    </citation>
    <scope>NUCLEOTIDE SEQUENCE</scope>
    <source>
        <strain evidence="1">Duluth1</strain>
        <tissue evidence="1">Whole animal</tissue>
    </source>
</reference>
<gene>
    <name evidence="1" type="ORF">DPMN_081251</name>
</gene>
<name>A0A9D3Y4L2_DREPO</name>